<feature type="domain" description="OmpR/PhoB-type" evidence="7">
    <location>
        <begin position="1"/>
        <end position="94"/>
    </location>
</feature>
<dbReference type="GO" id="GO:0003677">
    <property type="term" value="F:DNA binding"/>
    <property type="evidence" value="ECO:0007669"/>
    <property type="project" value="UniProtKB-UniRule"/>
</dbReference>
<sequence>MVEFGLLGDIRARVDGRSLDLGHARQRCVLAVLLVEANRVVPVDQLVERVWGERSPQRAQETLYSYLSRIRQALSIAGDEVEIARRSGGYALAVDKNAVDLHRFRRMIAQTRTAWDDDHAAPLFEQALELWQGEPFAGVDTPWFNSVREALLWEKLAAELALGDLQLRLGRHSELMAELSIRIQAHPLDERLAGQLMLALYRSGRAGEALAQYRHIRKRLAEEVGADPGPPLQHLHQQILTADPALTVPIRSRARTAPAFAPAPRQLPAPPPLFVGRNRELAHLDRLLGPRAERGDTMTISTIGGAGGSGKTWLALHWAHTQQQHFPDGQLYADLRGFSASAEPIPPTVAVRTFLDALDVAPAEIPADPDAQAALYRSLTAGKRLLIILDNARDSTQVLPLLPGSPRCIVLVTSRHQLTGLITGHGGIPLTLDVLTESESQELLSLRLGPDRIAAQPDAAATLLRHCAGLPLAISILAARATMNRALSLTALATELREATTRLDVLDAGETTADLRAVFATSYRALDAQTAKVFRQLALAPGPDVGLPAAASLTALPLPRLRTHVRKLQAAHLIQEHTPGRHTCHDLLRTYATELAHTLDSDAERHTALGRILDHYLHTARTAERLIQPHRDPITLAPAADGVSPERLTTHDQAMEWLTRESAPLLTAVEHAARTGLDTHAWQLAWTATTYLCRRGRWHDVEALQRTALAAATRLGDRSAQTECHRPLAYALIETHRFPEARHELVRALELSTDLGDSRGQAHTHLALGWMYERQGDQQTALHHDLKALDLFTSLGHRSGRARALNAVGWDHTKLGLYQQAIAHCREALTLQQELEDERGQASTWDSLGYAYQQISDYRYAIDCYRRSLELNRALGHRFNEAETLVHLGEARRATGDDHAAQDAWRKAINILVDIGHDAELDRIHALLNDLGQTPT</sequence>
<feature type="repeat" description="TPR" evidence="5">
    <location>
        <begin position="842"/>
        <end position="875"/>
    </location>
</feature>
<dbReference type="EMBL" id="VFOZ01000002">
    <property type="protein sequence ID" value="TQL90434.1"/>
    <property type="molecule type" value="Genomic_DNA"/>
</dbReference>
<evidence type="ECO:0000256" key="6">
    <source>
        <dbReference type="PROSITE-ProRule" id="PRU01091"/>
    </source>
</evidence>
<dbReference type="SMART" id="SM00862">
    <property type="entry name" value="Trans_reg_C"/>
    <property type="match status" value="1"/>
</dbReference>
<evidence type="ECO:0000256" key="3">
    <source>
        <dbReference type="ARBA" id="ARBA00023125"/>
    </source>
</evidence>
<name>A0A543C030_9ACTN</name>
<dbReference type="Gene3D" id="3.40.50.300">
    <property type="entry name" value="P-loop containing nucleotide triphosphate hydrolases"/>
    <property type="match status" value="1"/>
</dbReference>
<keyword evidence="4" id="KW-0804">Transcription</keyword>
<evidence type="ECO:0000313" key="9">
    <source>
        <dbReference type="Proteomes" id="UP000316096"/>
    </source>
</evidence>
<dbReference type="SUPFAM" id="SSF52540">
    <property type="entry name" value="P-loop containing nucleoside triphosphate hydrolases"/>
    <property type="match status" value="1"/>
</dbReference>
<dbReference type="SUPFAM" id="SSF46894">
    <property type="entry name" value="C-terminal effector domain of the bipartite response regulators"/>
    <property type="match status" value="1"/>
</dbReference>
<dbReference type="Proteomes" id="UP000316096">
    <property type="component" value="Unassembled WGS sequence"/>
</dbReference>
<dbReference type="PANTHER" id="PTHR35807:SF1">
    <property type="entry name" value="TRANSCRIPTIONAL REGULATOR REDD"/>
    <property type="match status" value="1"/>
</dbReference>
<dbReference type="PANTHER" id="PTHR35807">
    <property type="entry name" value="TRANSCRIPTIONAL REGULATOR REDD-RELATED"/>
    <property type="match status" value="1"/>
</dbReference>
<dbReference type="Pfam" id="PF03704">
    <property type="entry name" value="BTAD"/>
    <property type="match status" value="1"/>
</dbReference>
<evidence type="ECO:0000256" key="2">
    <source>
        <dbReference type="ARBA" id="ARBA00023015"/>
    </source>
</evidence>
<dbReference type="InterPro" id="IPR016032">
    <property type="entry name" value="Sig_transdc_resp-reg_C-effctor"/>
</dbReference>
<organism evidence="8 9">
    <name type="scientific">Actinoallomurus bryophytorum</name>
    <dbReference type="NCBI Taxonomy" id="1490222"/>
    <lineage>
        <taxon>Bacteria</taxon>
        <taxon>Bacillati</taxon>
        <taxon>Actinomycetota</taxon>
        <taxon>Actinomycetes</taxon>
        <taxon>Streptosporangiales</taxon>
        <taxon>Thermomonosporaceae</taxon>
        <taxon>Actinoallomurus</taxon>
    </lineage>
</organism>
<evidence type="ECO:0000313" key="8">
    <source>
        <dbReference type="EMBL" id="TQL90434.1"/>
    </source>
</evidence>
<evidence type="ECO:0000256" key="5">
    <source>
        <dbReference type="PROSITE-ProRule" id="PRU00339"/>
    </source>
</evidence>
<gene>
    <name evidence="8" type="ORF">FB559_7738</name>
</gene>
<keyword evidence="9" id="KW-1185">Reference proteome</keyword>
<dbReference type="InterPro" id="IPR051677">
    <property type="entry name" value="AfsR-DnrI-RedD_regulator"/>
</dbReference>
<dbReference type="InterPro" id="IPR027417">
    <property type="entry name" value="P-loop_NTPase"/>
</dbReference>
<feature type="DNA-binding region" description="OmpR/PhoB-type" evidence="6">
    <location>
        <begin position="1"/>
        <end position="94"/>
    </location>
</feature>
<dbReference type="Gene3D" id="1.10.10.10">
    <property type="entry name" value="Winged helix-like DNA-binding domain superfamily/Winged helix DNA-binding domain"/>
    <property type="match status" value="1"/>
</dbReference>
<dbReference type="InterPro" id="IPR005158">
    <property type="entry name" value="BTAD"/>
</dbReference>
<dbReference type="AlphaFoldDB" id="A0A543C030"/>
<dbReference type="SMART" id="SM00028">
    <property type="entry name" value="TPR"/>
    <property type="match status" value="5"/>
</dbReference>
<comment type="similarity">
    <text evidence="1">Belongs to the AfsR/DnrI/RedD regulatory family.</text>
</comment>
<dbReference type="PROSITE" id="PS51755">
    <property type="entry name" value="OMPR_PHOB"/>
    <property type="match status" value="1"/>
</dbReference>
<protein>
    <submittedName>
        <fullName evidence="8">DNA-binding SARP family transcriptional activator</fullName>
    </submittedName>
</protein>
<dbReference type="InterPro" id="IPR011990">
    <property type="entry name" value="TPR-like_helical_dom_sf"/>
</dbReference>
<evidence type="ECO:0000259" key="7">
    <source>
        <dbReference type="PROSITE" id="PS51755"/>
    </source>
</evidence>
<accession>A0A543C030</accession>
<comment type="caution">
    <text evidence="8">The sequence shown here is derived from an EMBL/GenBank/DDBJ whole genome shotgun (WGS) entry which is preliminary data.</text>
</comment>
<dbReference type="CDD" id="cd15831">
    <property type="entry name" value="BTAD"/>
    <property type="match status" value="1"/>
</dbReference>
<reference evidence="8 9" key="1">
    <citation type="submission" date="2019-06" db="EMBL/GenBank/DDBJ databases">
        <title>Sequencing the genomes of 1000 actinobacteria strains.</title>
        <authorList>
            <person name="Klenk H.-P."/>
        </authorList>
    </citation>
    <scope>NUCLEOTIDE SEQUENCE [LARGE SCALE GENOMIC DNA]</scope>
    <source>
        <strain evidence="8 9">DSM 102200</strain>
    </source>
</reference>
<dbReference type="Pfam" id="PF00486">
    <property type="entry name" value="Trans_reg_C"/>
    <property type="match status" value="1"/>
</dbReference>
<dbReference type="GO" id="GO:0006355">
    <property type="term" value="P:regulation of DNA-templated transcription"/>
    <property type="evidence" value="ECO:0007669"/>
    <property type="project" value="InterPro"/>
</dbReference>
<dbReference type="InterPro" id="IPR019734">
    <property type="entry name" value="TPR_rpt"/>
</dbReference>
<dbReference type="GO" id="GO:0000160">
    <property type="term" value="P:phosphorelay signal transduction system"/>
    <property type="evidence" value="ECO:0007669"/>
    <property type="project" value="InterPro"/>
</dbReference>
<keyword evidence="5" id="KW-0802">TPR repeat</keyword>
<dbReference type="PRINTS" id="PR00364">
    <property type="entry name" value="DISEASERSIST"/>
</dbReference>
<dbReference type="SMART" id="SM01043">
    <property type="entry name" value="BTAD"/>
    <property type="match status" value="1"/>
</dbReference>
<dbReference type="InterPro" id="IPR001867">
    <property type="entry name" value="OmpR/PhoB-type_DNA-bd"/>
</dbReference>
<dbReference type="Pfam" id="PF13424">
    <property type="entry name" value="TPR_12"/>
    <property type="match status" value="2"/>
</dbReference>
<proteinExistence type="inferred from homology"/>
<keyword evidence="3 6" id="KW-0238">DNA-binding</keyword>
<evidence type="ECO:0000256" key="1">
    <source>
        <dbReference type="ARBA" id="ARBA00005820"/>
    </source>
</evidence>
<keyword evidence="2" id="KW-0805">Transcription regulation</keyword>
<dbReference type="InterPro" id="IPR036388">
    <property type="entry name" value="WH-like_DNA-bd_sf"/>
</dbReference>
<dbReference type="Gene3D" id="1.25.40.10">
    <property type="entry name" value="Tetratricopeptide repeat domain"/>
    <property type="match status" value="2"/>
</dbReference>
<dbReference type="SUPFAM" id="SSF48452">
    <property type="entry name" value="TPR-like"/>
    <property type="match status" value="2"/>
</dbReference>
<dbReference type="GO" id="GO:0043531">
    <property type="term" value="F:ADP binding"/>
    <property type="evidence" value="ECO:0007669"/>
    <property type="project" value="InterPro"/>
</dbReference>
<evidence type="ECO:0000256" key="4">
    <source>
        <dbReference type="ARBA" id="ARBA00023163"/>
    </source>
</evidence>
<dbReference type="PROSITE" id="PS50005">
    <property type="entry name" value="TPR"/>
    <property type="match status" value="1"/>
</dbReference>